<dbReference type="AlphaFoldDB" id="A0A9P9APC2"/>
<keyword evidence="3" id="KW-1185">Reference proteome</keyword>
<evidence type="ECO:0000313" key="2">
    <source>
        <dbReference type="EMBL" id="KAH6887949.1"/>
    </source>
</evidence>
<accession>A0A9P9APC2</accession>
<dbReference type="InterPro" id="IPR046670">
    <property type="entry name" value="DUF6540"/>
</dbReference>
<reference evidence="2 3" key="1">
    <citation type="journal article" date="2021" name="Nat. Commun.">
        <title>Genetic determinants of endophytism in the Arabidopsis root mycobiome.</title>
        <authorList>
            <person name="Mesny F."/>
            <person name="Miyauchi S."/>
            <person name="Thiergart T."/>
            <person name="Pickel B."/>
            <person name="Atanasova L."/>
            <person name="Karlsson M."/>
            <person name="Huettel B."/>
            <person name="Barry K.W."/>
            <person name="Haridas S."/>
            <person name="Chen C."/>
            <person name="Bauer D."/>
            <person name="Andreopoulos W."/>
            <person name="Pangilinan J."/>
            <person name="LaButti K."/>
            <person name="Riley R."/>
            <person name="Lipzen A."/>
            <person name="Clum A."/>
            <person name="Drula E."/>
            <person name="Henrissat B."/>
            <person name="Kohler A."/>
            <person name="Grigoriev I.V."/>
            <person name="Martin F.M."/>
            <person name="Hacquard S."/>
        </authorList>
    </citation>
    <scope>NUCLEOTIDE SEQUENCE [LARGE SCALE GENOMIC DNA]</scope>
    <source>
        <strain evidence="2 3">MPI-CAGE-CH-0241</strain>
    </source>
</reference>
<evidence type="ECO:0000256" key="1">
    <source>
        <dbReference type="SAM" id="MobiDB-lite"/>
    </source>
</evidence>
<comment type="caution">
    <text evidence="2">The sequence shown here is derived from an EMBL/GenBank/DDBJ whole genome shotgun (WGS) entry which is preliminary data.</text>
</comment>
<dbReference type="Pfam" id="PF20174">
    <property type="entry name" value="DUF6540"/>
    <property type="match status" value="1"/>
</dbReference>
<protein>
    <submittedName>
        <fullName evidence="2">Uncharacterized protein</fullName>
    </submittedName>
</protein>
<proteinExistence type="predicted"/>
<feature type="region of interest" description="Disordered" evidence="1">
    <location>
        <begin position="174"/>
        <end position="194"/>
    </location>
</feature>
<dbReference type="EMBL" id="JAGPYM010000013">
    <property type="protein sequence ID" value="KAH6887949.1"/>
    <property type="molecule type" value="Genomic_DNA"/>
</dbReference>
<feature type="region of interest" description="Disordered" evidence="1">
    <location>
        <begin position="94"/>
        <end position="124"/>
    </location>
</feature>
<evidence type="ECO:0000313" key="3">
    <source>
        <dbReference type="Proteomes" id="UP000777438"/>
    </source>
</evidence>
<gene>
    <name evidence="2" type="ORF">B0T10DRAFT_63394</name>
</gene>
<sequence length="194" mass="21862">MPYILQSEPAIPPTIPHHQVFLVESPPNHHKLLIQASPASSTDSFFAHVIFTPDLSQVLMTFVEDVVSALTSGPALFAARHLGSVAPDALDRLRSTCRSTPPPNKPSGENEDDEEAERGRRGQEWVQQTIQKLLAEQILQPPDVRSLTHQLPRHHHTQYCTHQRLHCHHPYRRRGRQQELDNAGLDPAATVQDR</sequence>
<dbReference type="Proteomes" id="UP000777438">
    <property type="component" value="Unassembled WGS sequence"/>
</dbReference>
<organism evidence="2 3">
    <name type="scientific">Thelonectria olida</name>
    <dbReference type="NCBI Taxonomy" id="1576542"/>
    <lineage>
        <taxon>Eukaryota</taxon>
        <taxon>Fungi</taxon>
        <taxon>Dikarya</taxon>
        <taxon>Ascomycota</taxon>
        <taxon>Pezizomycotina</taxon>
        <taxon>Sordariomycetes</taxon>
        <taxon>Hypocreomycetidae</taxon>
        <taxon>Hypocreales</taxon>
        <taxon>Nectriaceae</taxon>
        <taxon>Thelonectria</taxon>
    </lineage>
</organism>
<dbReference type="OrthoDB" id="5089740at2759"/>
<name>A0A9P9APC2_9HYPO</name>